<sequence>MRHARYIDRGQIHEGVWENGALVDEEGRRVSHEQVIWLPPIEPRTVYGLALNYADHAAELSLEKPKEPVLFIKPNASLIGHLAPIVYPRGVEYMHYEAELAVIIGRAGRRIRPEEAFEHVLGYTIANDVTVRDFVGNMFRPPIRAKGFDTFGPLGPWWIDAADVSNPHELEIQTYVNGEVRQRGNTRDLIFRIDEVISFISSFVTLRPGDVILTGTPPGISPVKPGDVIEIEIDGIGRLKNPVVNEGNREREKEVRA</sequence>
<protein>
    <submittedName>
        <fullName evidence="3">Fumarylacetoacetate hydrolase family protein</fullName>
    </submittedName>
</protein>
<dbReference type="PANTHER" id="PTHR11820:SF114">
    <property type="entry name" value="4-HYDROXYPHENYLACETATE CATABOLISM PROTEIN"/>
    <property type="match status" value="1"/>
</dbReference>
<dbReference type="InterPro" id="IPR012684">
    <property type="entry name" value="HPA_isomer/decarb_C"/>
</dbReference>
<dbReference type="Pfam" id="PF01557">
    <property type="entry name" value="FAA_hydrolase"/>
    <property type="match status" value="1"/>
</dbReference>
<dbReference type="InterPro" id="IPR036663">
    <property type="entry name" value="Fumarylacetoacetase_C_sf"/>
</dbReference>
<dbReference type="Proteomes" id="UP000642910">
    <property type="component" value="Unassembled WGS sequence"/>
</dbReference>
<keyword evidence="3" id="KW-0378">Hydrolase</keyword>
<dbReference type="Gene3D" id="3.90.850.10">
    <property type="entry name" value="Fumarylacetoacetase-like, C-terminal domain"/>
    <property type="match status" value="1"/>
</dbReference>
<dbReference type="GO" id="GO:0016787">
    <property type="term" value="F:hydrolase activity"/>
    <property type="evidence" value="ECO:0007669"/>
    <property type="project" value="UniProtKB-KW"/>
</dbReference>
<keyword evidence="4" id="KW-1185">Reference proteome</keyword>
<gene>
    <name evidence="3" type="ORF">IW967_04160</name>
</gene>
<evidence type="ECO:0000313" key="4">
    <source>
        <dbReference type="Proteomes" id="UP000642910"/>
    </source>
</evidence>
<dbReference type="NCBIfam" id="TIGR02303">
    <property type="entry name" value="HpaG-C-term"/>
    <property type="match status" value="1"/>
</dbReference>
<evidence type="ECO:0000313" key="3">
    <source>
        <dbReference type="EMBL" id="MBF8377067.1"/>
    </source>
</evidence>
<dbReference type="RefSeq" id="WP_195867189.1">
    <property type="nucleotide sequence ID" value="NZ_JADPKZ010000032.1"/>
</dbReference>
<keyword evidence="1" id="KW-0479">Metal-binding</keyword>
<evidence type="ECO:0000259" key="2">
    <source>
        <dbReference type="Pfam" id="PF01557"/>
    </source>
</evidence>
<evidence type="ECO:0000256" key="1">
    <source>
        <dbReference type="ARBA" id="ARBA00022723"/>
    </source>
</evidence>
<organism evidence="3 4">
    <name type="scientific">Alicyclobacillus mali</name>
    <name type="common">ex Roth et al. 2021</name>
    <dbReference type="NCBI Taxonomy" id="1123961"/>
    <lineage>
        <taxon>Bacteria</taxon>
        <taxon>Bacillati</taxon>
        <taxon>Bacillota</taxon>
        <taxon>Bacilli</taxon>
        <taxon>Bacillales</taxon>
        <taxon>Alicyclobacillaceae</taxon>
        <taxon>Alicyclobacillus</taxon>
    </lineage>
</organism>
<feature type="domain" description="Fumarylacetoacetase-like C-terminal" evidence="2">
    <location>
        <begin position="45"/>
        <end position="244"/>
    </location>
</feature>
<comment type="caution">
    <text evidence="3">The sequence shown here is derived from an EMBL/GenBank/DDBJ whole genome shotgun (WGS) entry which is preliminary data.</text>
</comment>
<dbReference type="SUPFAM" id="SSF56529">
    <property type="entry name" value="FAH"/>
    <property type="match status" value="1"/>
</dbReference>
<accession>A0ABS0F178</accession>
<name>A0ABS0F178_9BACL</name>
<dbReference type="Gene3D" id="2.30.30.370">
    <property type="entry name" value="FAH"/>
    <property type="match status" value="1"/>
</dbReference>
<dbReference type="InterPro" id="IPR011234">
    <property type="entry name" value="Fumarylacetoacetase-like_C"/>
</dbReference>
<proteinExistence type="predicted"/>
<dbReference type="EMBL" id="JADPKZ010000032">
    <property type="protein sequence ID" value="MBF8377067.1"/>
    <property type="molecule type" value="Genomic_DNA"/>
</dbReference>
<dbReference type="PANTHER" id="PTHR11820">
    <property type="entry name" value="ACYLPYRUVASE"/>
    <property type="match status" value="1"/>
</dbReference>
<reference evidence="3 4" key="1">
    <citation type="submission" date="2020-11" db="EMBL/GenBank/DDBJ databases">
        <title>Genomic insight of Alicyclobacillus mali FL 18 reveals a new arsenic-resistant strain, with potential in environmental biotechnology.</title>
        <authorList>
            <person name="Fiorentino G."/>
            <person name="Gallo G."/>
            <person name="Aulitto M."/>
        </authorList>
    </citation>
    <scope>NUCLEOTIDE SEQUENCE [LARGE SCALE GENOMIC DNA]</scope>
    <source>
        <strain evidence="3 4">FL 18</strain>
    </source>
</reference>